<keyword evidence="1" id="KW-1133">Transmembrane helix</keyword>
<accession>A0ABT7GZY7</accession>
<keyword evidence="1" id="KW-0812">Transmembrane</keyword>
<reference evidence="2 3" key="1">
    <citation type="submission" date="2023-05" db="EMBL/GenBank/DDBJ databases">
        <title>Sequencing and Assembly of Streptomyces sp. NP73.</title>
        <authorList>
            <person name="Konwar A.N."/>
            <person name="Saikia K."/>
            <person name="Thakur D."/>
        </authorList>
    </citation>
    <scope>NUCLEOTIDE SEQUENCE [LARGE SCALE GENOMIC DNA]</scope>
    <source>
        <strain evidence="2 3">NP73</strain>
    </source>
</reference>
<dbReference type="NCBIfam" id="NF041646">
    <property type="entry name" value="VC0807_fam"/>
    <property type="match status" value="1"/>
</dbReference>
<feature type="transmembrane region" description="Helical" evidence="1">
    <location>
        <begin position="35"/>
        <end position="61"/>
    </location>
</feature>
<evidence type="ECO:0000313" key="3">
    <source>
        <dbReference type="Proteomes" id="UP001223390"/>
    </source>
</evidence>
<keyword evidence="3" id="KW-1185">Reference proteome</keyword>
<proteinExistence type="predicted"/>
<evidence type="ECO:0000256" key="1">
    <source>
        <dbReference type="SAM" id="Phobius"/>
    </source>
</evidence>
<dbReference type="EMBL" id="JASITI010000040">
    <property type="protein sequence ID" value="MDK9499196.1"/>
    <property type="molecule type" value="Genomic_DNA"/>
</dbReference>
<keyword evidence="1" id="KW-0472">Membrane</keyword>
<name>A0ABT7GZY7_9ACTN</name>
<feature type="transmembrane region" description="Helical" evidence="1">
    <location>
        <begin position="97"/>
        <end position="116"/>
    </location>
</feature>
<dbReference type="Proteomes" id="UP001223390">
    <property type="component" value="Unassembled WGS sequence"/>
</dbReference>
<feature type="transmembrane region" description="Helical" evidence="1">
    <location>
        <begin position="216"/>
        <end position="233"/>
    </location>
</feature>
<organism evidence="2 3">
    <name type="scientific">Streptomyces katrae</name>
    <dbReference type="NCBI Taxonomy" id="68223"/>
    <lineage>
        <taxon>Bacteria</taxon>
        <taxon>Bacillati</taxon>
        <taxon>Actinomycetota</taxon>
        <taxon>Actinomycetes</taxon>
        <taxon>Kitasatosporales</taxon>
        <taxon>Streptomycetaceae</taxon>
        <taxon>Streptomyces</taxon>
    </lineage>
</organism>
<gene>
    <name evidence="2" type="ORF">QEZ40_004608</name>
</gene>
<feature type="transmembrane region" description="Helical" evidence="1">
    <location>
        <begin position="128"/>
        <end position="144"/>
    </location>
</feature>
<evidence type="ECO:0008006" key="4">
    <source>
        <dbReference type="Google" id="ProtNLM"/>
    </source>
</evidence>
<evidence type="ECO:0000313" key="2">
    <source>
        <dbReference type="EMBL" id="MDK9499196.1"/>
    </source>
</evidence>
<protein>
    <recommendedName>
        <fullName evidence="4">Integral membrane protein</fullName>
    </recommendedName>
</protein>
<sequence length="258" mass="27429">MSLAVLYGPLTALIRYVQGDPLSTAAAQPSPPARSGGAAAIGLILTIAFNVVAPILTYNILTEDHGWSEASALLVSGVWPVLDSVIMVAWRRKLDEFAVITLVFLVITAVVSLVGAQSTRALLVKDSAVTGLFGLLCLGTLLAPRPLMFYFGRKFGTDGTPAGVAYYNGLWQYEGFRNAQRRMTLVWGVVYIIEALVRVALSYVLDTSTMVTLSPFLIYGTLGGLALWTVRFVKRTKAEGEKRAAAAAAAAAAEGSAV</sequence>
<feature type="transmembrane region" description="Helical" evidence="1">
    <location>
        <begin position="185"/>
        <end position="204"/>
    </location>
</feature>
<comment type="caution">
    <text evidence="2">The sequence shown here is derived from an EMBL/GenBank/DDBJ whole genome shotgun (WGS) entry which is preliminary data.</text>
</comment>